<sequence>MSTARMMKIELVRADEELYCVSCGRRVTYEKNVVVFKCPNCGEAKIVRCNKCREHVNDYVCPACGFRGP</sequence>
<dbReference type="RefSeq" id="WP_125671842.1">
    <property type="nucleotide sequence ID" value="NZ_RCOS01000113.1"/>
</dbReference>
<protein>
    <submittedName>
        <fullName evidence="2">DUF1610 domain-containing protein</fullName>
    </submittedName>
</protein>
<evidence type="ECO:0000259" key="1">
    <source>
        <dbReference type="Pfam" id="PF07754"/>
    </source>
</evidence>
<keyword evidence="4" id="KW-1185">Reference proteome</keyword>
<accession>A0A3R9QUD0</accession>
<name>A0A3R9QUD0_9CREN</name>
<evidence type="ECO:0000313" key="5">
    <source>
        <dbReference type="Proteomes" id="UP000316217"/>
    </source>
</evidence>
<dbReference type="EMBL" id="RCOS01000113">
    <property type="protein sequence ID" value="RSN73602.1"/>
    <property type="molecule type" value="Genomic_DNA"/>
</dbReference>
<comment type="caution">
    <text evidence="2">The sequence shown here is derived from an EMBL/GenBank/DDBJ whole genome shotgun (WGS) entry which is preliminary data.</text>
</comment>
<gene>
    <name evidence="2" type="ORF">D6D85_10035</name>
    <name evidence="3" type="ORF">EF810_07875</name>
</gene>
<dbReference type="PANTHER" id="PTHR40733">
    <property type="entry name" value="ZINC-RIBBON RNA-BINDING PROTEIN INVOLVED IN TRANSLATION-RELATED"/>
    <property type="match status" value="1"/>
</dbReference>
<dbReference type="PANTHER" id="PTHR40733:SF1">
    <property type="entry name" value="SMALL ZINC FINGER PROTEIN HVO-2753-LIKE ZINC-BINDING POCKET DOMAIN-CONTAINING PROTEIN"/>
    <property type="match status" value="1"/>
</dbReference>
<evidence type="ECO:0000313" key="4">
    <source>
        <dbReference type="Proteomes" id="UP000277582"/>
    </source>
</evidence>
<organism evidence="2 4">
    <name type="scientific">Candidatus Methanodesulfokora washburnensis</name>
    <dbReference type="NCBI Taxonomy" id="2478471"/>
    <lineage>
        <taxon>Archaea</taxon>
        <taxon>Thermoproteota</taxon>
        <taxon>Candidatus Korarchaeia</taxon>
        <taxon>Candidatus Korarchaeia incertae sedis</taxon>
        <taxon>Candidatus Methanodesulfokora</taxon>
    </lineage>
</organism>
<reference evidence="2 4" key="1">
    <citation type="submission" date="2018-10" db="EMBL/GenBank/DDBJ databases">
        <title>Co-occurring genomic capacity for anaerobic methane metabolism and dissimilatory sulfite reduction discovered in the Korarchaeota.</title>
        <authorList>
            <person name="Mckay L.J."/>
            <person name="Dlakic M."/>
            <person name="Fields M.W."/>
            <person name="Delmont T.O."/>
            <person name="Eren A.M."/>
            <person name="Jay Z.J."/>
            <person name="Klingelsmith K.B."/>
            <person name="Rusch D.B."/>
            <person name="Inskeep W.P."/>
        </authorList>
    </citation>
    <scope>NUCLEOTIDE SEQUENCE [LARGE SCALE GENOMIC DNA]</scope>
    <source>
        <strain evidence="2 4">MDKW</strain>
    </source>
</reference>
<dbReference type="Pfam" id="PF07754">
    <property type="entry name" value="HVO_2753_ZBP"/>
    <property type="match status" value="1"/>
</dbReference>
<dbReference type="AlphaFoldDB" id="A0A3R9QUD0"/>
<proteinExistence type="predicted"/>
<reference evidence="3 5" key="2">
    <citation type="journal article" date="2019" name="Nat. Microbiol.">
        <title>Wide diversity of methane and short-chain alkane metabolisms in uncultured archaea.</title>
        <authorList>
            <person name="Borrel G."/>
            <person name="Adam P.S."/>
            <person name="McKay L.J."/>
            <person name="Chen L.X."/>
            <person name="Sierra-Garcia I.N."/>
            <person name="Sieber C.M."/>
            <person name="Letourneur Q."/>
            <person name="Ghozlane A."/>
            <person name="Andersen G.L."/>
            <person name="Li W.J."/>
            <person name="Hallam S.J."/>
            <person name="Muyzer G."/>
            <person name="de Oliveira V.M."/>
            <person name="Inskeep W.P."/>
            <person name="Banfield J.F."/>
            <person name="Gribaldo S."/>
        </authorList>
    </citation>
    <scope>NUCLEOTIDE SEQUENCE [LARGE SCALE GENOMIC DNA]</scope>
    <source>
        <strain evidence="3">NM4</strain>
    </source>
</reference>
<dbReference type="InterPro" id="IPR011668">
    <property type="entry name" value="HVO_2753-like_ZBP"/>
</dbReference>
<dbReference type="NCBIfam" id="NF011481">
    <property type="entry name" value="PRK14890.1"/>
    <property type="match status" value="1"/>
</dbReference>
<feature type="domain" description="Small zinc finger protein HVO-2753-like zinc-binding pocket" evidence="1">
    <location>
        <begin position="20"/>
        <end position="65"/>
    </location>
</feature>
<dbReference type="OrthoDB" id="35104at2157"/>
<evidence type="ECO:0000313" key="3">
    <source>
        <dbReference type="EMBL" id="RZN58192.1"/>
    </source>
</evidence>
<dbReference type="Proteomes" id="UP000277582">
    <property type="component" value="Unassembled WGS sequence"/>
</dbReference>
<evidence type="ECO:0000313" key="2">
    <source>
        <dbReference type="EMBL" id="RSN73602.1"/>
    </source>
</evidence>
<dbReference type="InterPro" id="IPR044720">
    <property type="entry name" value="HVO_2753-like"/>
</dbReference>
<dbReference type="EMBL" id="RXII01000121">
    <property type="protein sequence ID" value="RZN58192.1"/>
    <property type="molecule type" value="Genomic_DNA"/>
</dbReference>
<dbReference type="Proteomes" id="UP000316217">
    <property type="component" value="Unassembled WGS sequence"/>
</dbReference>